<sequence>MSWFLRALRDDDSAAEAASEGSPRSRSGGAQGAPAKRGGERRGMRDDITELKDTFTKHVFSFSSLLGELGGFEANQRIGEGGGGGRGGERGERDDTWTGELRGSKESSSFARSARDGGVEEQETNDGAEYTTTLVERHPSQRERQGLLSPSMTKEEEGEEEEKEELSFKGDWGWGAADTGENRDFERATTTAKEEDENEGERERWRDGEGGGRSRESGVVHSPSASSSPATTLRSLSASMSSGGGGERETRGGLSHSLSSSPSFPPRSSSMAAAYSGKFSGFRSDLAELKGTVSSGISKISQISKISKMSSVSSVLRVVTGEDLVKKPYVAGATGGRRGEEVEGDGRGGGERRGAEVAMAAPVDDDSLADRFDGISKKDKDGASSSHRMKSSGKVVDDDVAAAPSSTSAVVSAAGGGSLRLAHDDGEPGRSNKRAVTDLRSGGEEAAAASTSVLEVGAGRPGGGGTVDTWDLRKDAGPLLDGAKRDIHAFTDTLTSGLTKFLSSSMLHFGTDQDEGGRERATGRRHADDDEDEDDDDEDEEEEEEEVIGVTDEVVTFANNIGMHPETWLDFPLEEDPDSSTFELSPAQERHIKALEYECPRLVALRMELCSNYMTESHFWKIYFVLLHSRLSEREAALLSTPQVVEARLRLIEALKNKKNKLAEEQRVFEAKRRGAGFSSMGSCREDSRTKEVMTPDPKAQDAAVFENLEGLQRVASLSDQPRMQETSRQLPVGLVVKAELVREEPPPKKQDVEKEINEECVRVAEERKTGVSATVGTGKEVMAKQPTFSPAAPKKNSALTLLDDAEVDEWLEEEGKHISSIDGGTPAAEDDEDVSFSDLEDEEEDDRALVPQPSVPLALEAGERAALPTGGLNLGTRPGVVEQGYSKGQKPGDVGWVQLKAASGREERAAKGGEDASVATSQTEDDDSPSSRQPSESSDWMTVDVDDAHSGP</sequence>
<organism evidence="4 5">
    <name type="scientific">Chara braunii</name>
    <name type="common">Braun's stonewort</name>
    <dbReference type="NCBI Taxonomy" id="69332"/>
    <lineage>
        <taxon>Eukaryota</taxon>
        <taxon>Viridiplantae</taxon>
        <taxon>Streptophyta</taxon>
        <taxon>Charophyceae</taxon>
        <taxon>Charales</taxon>
        <taxon>Characeae</taxon>
        <taxon>Chara</taxon>
    </lineage>
</organism>
<dbReference type="Proteomes" id="UP000265515">
    <property type="component" value="Unassembled WGS sequence"/>
</dbReference>
<feature type="compositionally biased region" description="Low complexity" evidence="2">
    <location>
        <begin position="15"/>
        <end position="28"/>
    </location>
</feature>
<evidence type="ECO:0000256" key="1">
    <source>
        <dbReference type="SAM" id="Coils"/>
    </source>
</evidence>
<dbReference type="Gramene" id="GBG71038">
    <property type="protein sequence ID" value="GBG71038"/>
    <property type="gene ID" value="CBR_g8337"/>
</dbReference>
<feature type="compositionally biased region" description="Basic and acidic residues" evidence="2">
    <location>
        <begin position="87"/>
        <end position="96"/>
    </location>
</feature>
<reference evidence="4 5" key="1">
    <citation type="journal article" date="2018" name="Cell">
        <title>The Chara Genome: Secondary Complexity and Implications for Plant Terrestrialization.</title>
        <authorList>
            <person name="Nishiyama T."/>
            <person name="Sakayama H."/>
            <person name="Vries J.D."/>
            <person name="Buschmann H."/>
            <person name="Saint-Marcoux D."/>
            <person name="Ullrich K.K."/>
            <person name="Haas F.B."/>
            <person name="Vanderstraeten L."/>
            <person name="Becker D."/>
            <person name="Lang D."/>
            <person name="Vosolsobe S."/>
            <person name="Rombauts S."/>
            <person name="Wilhelmsson P.K.I."/>
            <person name="Janitza P."/>
            <person name="Kern R."/>
            <person name="Heyl A."/>
            <person name="Rumpler F."/>
            <person name="Villalobos L.I.A.C."/>
            <person name="Clay J.M."/>
            <person name="Skokan R."/>
            <person name="Toyoda A."/>
            <person name="Suzuki Y."/>
            <person name="Kagoshima H."/>
            <person name="Schijlen E."/>
            <person name="Tajeshwar N."/>
            <person name="Catarino B."/>
            <person name="Hetherington A.J."/>
            <person name="Saltykova A."/>
            <person name="Bonnot C."/>
            <person name="Breuninger H."/>
            <person name="Symeonidi A."/>
            <person name="Radhakrishnan G.V."/>
            <person name="Van Nieuwerburgh F."/>
            <person name="Deforce D."/>
            <person name="Chang C."/>
            <person name="Karol K.G."/>
            <person name="Hedrich R."/>
            <person name="Ulvskov P."/>
            <person name="Glockner G."/>
            <person name="Delwiche C.F."/>
            <person name="Petrasek J."/>
            <person name="Van de Peer Y."/>
            <person name="Friml J."/>
            <person name="Beilby M."/>
            <person name="Dolan L."/>
            <person name="Kohara Y."/>
            <person name="Sugano S."/>
            <person name="Fujiyama A."/>
            <person name="Delaux P.-M."/>
            <person name="Quint M."/>
            <person name="TheiBen G."/>
            <person name="Hagemann M."/>
            <person name="Harholt J."/>
            <person name="Dunand C."/>
            <person name="Zachgo S."/>
            <person name="Langdale J."/>
            <person name="Maumus F."/>
            <person name="Straeten D.V.D."/>
            <person name="Gould S.B."/>
            <person name="Rensing S.A."/>
        </authorList>
    </citation>
    <scope>NUCLEOTIDE SEQUENCE [LARGE SCALE GENOMIC DNA]</scope>
    <source>
        <strain evidence="4 5">S276</strain>
    </source>
</reference>
<feature type="region of interest" description="Disordered" evidence="2">
    <location>
        <begin position="71"/>
        <end position="272"/>
    </location>
</feature>
<feature type="coiled-coil region" evidence="1">
    <location>
        <begin position="645"/>
        <end position="672"/>
    </location>
</feature>
<keyword evidence="1" id="KW-0175">Coiled coil</keyword>
<dbReference type="PANTHER" id="PTHR31923:SF4">
    <property type="entry name" value="BSD DOMAIN-CONTAINING PROTEIN"/>
    <property type="match status" value="1"/>
</dbReference>
<feature type="compositionally biased region" description="Basic and acidic residues" evidence="2">
    <location>
        <begin position="368"/>
        <end position="382"/>
    </location>
</feature>
<feature type="region of interest" description="Disordered" evidence="2">
    <location>
        <begin position="1"/>
        <end position="49"/>
    </location>
</feature>
<feature type="compositionally biased region" description="Basic and acidic residues" evidence="2">
    <location>
        <begin position="37"/>
        <end position="49"/>
    </location>
</feature>
<evidence type="ECO:0000313" key="4">
    <source>
        <dbReference type="EMBL" id="GBG71038.1"/>
    </source>
</evidence>
<dbReference type="AlphaFoldDB" id="A0A388KM13"/>
<dbReference type="Pfam" id="PF03909">
    <property type="entry name" value="BSD"/>
    <property type="match status" value="1"/>
</dbReference>
<dbReference type="SUPFAM" id="SSF140383">
    <property type="entry name" value="BSD domain-like"/>
    <property type="match status" value="1"/>
</dbReference>
<feature type="compositionally biased region" description="Low complexity" evidence="2">
    <location>
        <begin position="252"/>
        <end position="270"/>
    </location>
</feature>
<dbReference type="SMART" id="SM00751">
    <property type="entry name" value="BSD"/>
    <property type="match status" value="1"/>
</dbReference>
<proteinExistence type="predicted"/>
<feature type="domain" description="BSD" evidence="3">
    <location>
        <begin position="587"/>
        <end position="631"/>
    </location>
</feature>
<feature type="compositionally biased region" description="Basic and acidic residues" evidence="2">
    <location>
        <begin position="515"/>
        <end position="528"/>
    </location>
</feature>
<feature type="compositionally biased region" description="Basic and acidic residues" evidence="2">
    <location>
        <begin position="201"/>
        <end position="218"/>
    </location>
</feature>
<feature type="compositionally biased region" description="Low complexity" evidence="2">
    <location>
        <begin position="401"/>
        <end position="413"/>
    </location>
</feature>
<gene>
    <name evidence="4" type="ORF">CBR_g8337</name>
</gene>
<feature type="compositionally biased region" description="Low complexity" evidence="2">
    <location>
        <begin position="222"/>
        <end position="241"/>
    </location>
</feature>
<feature type="compositionally biased region" description="Basic and acidic residues" evidence="2">
    <location>
        <begin position="904"/>
        <end position="915"/>
    </location>
</feature>
<evidence type="ECO:0000259" key="3">
    <source>
        <dbReference type="PROSITE" id="PS50858"/>
    </source>
</evidence>
<dbReference type="OrthoDB" id="2021158at2759"/>
<accession>A0A388KM13</accession>
<feature type="compositionally biased region" description="Basic and acidic residues" evidence="2">
    <location>
        <begin position="135"/>
        <end position="145"/>
    </location>
</feature>
<evidence type="ECO:0000313" key="5">
    <source>
        <dbReference type="Proteomes" id="UP000265515"/>
    </source>
</evidence>
<protein>
    <recommendedName>
        <fullName evidence="3">BSD domain-containing protein</fullName>
    </recommendedName>
</protein>
<dbReference type="EMBL" id="BFEA01000139">
    <property type="protein sequence ID" value="GBG71038.1"/>
    <property type="molecule type" value="Genomic_DNA"/>
</dbReference>
<feature type="region of interest" description="Disordered" evidence="2">
    <location>
        <begin position="807"/>
        <end position="953"/>
    </location>
</feature>
<feature type="region of interest" description="Disordered" evidence="2">
    <location>
        <begin position="509"/>
        <end position="546"/>
    </location>
</feature>
<comment type="caution">
    <text evidence="4">The sequence shown here is derived from an EMBL/GenBank/DDBJ whole genome shotgun (WGS) entry which is preliminary data.</text>
</comment>
<dbReference type="InterPro" id="IPR005607">
    <property type="entry name" value="BSD_dom"/>
</dbReference>
<feature type="compositionally biased region" description="Acidic residues" evidence="2">
    <location>
        <begin position="529"/>
        <end position="546"/>
    </location>
</feature>
<feature type="compositionally biased region" description="Acidic residues" evidence="2">
    <location>
        <begin position="829"/>
        <end position="847"/>
    </location>
</feature>
<feature type="region of interest" description="Disordered" evidence="2">
    <location>
        <begin position="331"/>
        <end position="470"/>
    </location>
</feature>
<dbReference type="PANTHER" id="PTHR31923">
    <property type="entry name" value="BSD DOMAIN-CONTAINING PROTEIN"/>
    <property type="match status" value="1"/>
</dbReference>
<feature type="compositionally biased region" description="Basic and acidic residues" evidence="2">
    <location>
        <begin position="337"/>
        <end position="355"/>
    </location>
</feature>
<name>A0A388KM13_CHABU</name>
<feature type="compositionally biased region" description="Low complexity" evidence="2">
    <location>
        <begin position="931"/>
        <end position="940"/>
    </location>
</feature>
<evidence type="ECO:0000256" key="2">
    <source>
        <dbReference type="SAM" id="MobiDB-lite"/>
    </source>
</evidence>
<dbReference type="Gene3D" id="1.10.3970.10">
    <property type="entry name" value="BSD domain"/>
    <property type="match status" value="1"/>
</dbReference>
<dbReference type="PROSITE" id="PS50858">
    <property type="entry name" value="BSD"/>
    <property type="match status" value="1"/>
</dbReference>
<dbReference type="InterPro" id="IPR035925">
    <property type="entry name" value="BSD_dom_sf"/>
</dbReference>
<keyword evidence="5" id="KW-1185">Reference proteome</keyword>
<feature type="compositionally biased region" description="Basic and acidic residues" evidence="2">
    <location>
        <begin position="421"/>
        <end position="443"/>
    </location>
</feature>